<evidence type="ECO:0000259" key="7">
    <source>
        <dbReference type="PROSITE" id="PS50835"/>
    </source>
</evidence>
<evidence type="ECO:0000256" key="3">
    <source>
        <dbReference type="ARBA" id="ARBA00023157"/>
    </source>
</evidence>
<dbReference type="InterPro" id="IPR013098">
    <property type="entry name" value="Ig_I-set"/>
</dbReference>
<dbReference type="PANTHER" id="PTHR11640:SF31">
    <property type="entry name" value="IRREGULAR CHIASM C-ROUGHEST PROTEIN-RELATED"/>
    <property type="match status" value="1"/>
</dbReference>
<dbReference type="InterPro" id="IPR003598">
    <property type="entry name" value="Ig_sub2"/>
</dbReference>
<dbReference type="Pfam" id="PF13927">
    <property type="entry name" value="Ig_3"/>
    <property type="match status" value="1"/>
</dbReference>
<feature type="domain" description="Ig-like" evidence="7">
    <location>
        <begin position="463"/>
        <end position="564"/>
    </location>
</feature>
<dbReference type="PRINTS" id="PR01832">
    <property type="entry name" value="VEGFRECEPTOR"/>
</dbReference>
<keyword evidence="8" id="KW-1185">Reference proteome</keyword>
<accession>A0ABM3GGN8</accession>
<evidence type="ECO:0000256" key="6">
    <source>
        <dbReference type="SAM" id="Phobius"/>
    </source>
</evidence>
<feature type="transmembrane region" description="Helical" evidence="6">
    <location>
        <begin position="768"/>
        <end position="790"/>
    </location>
</feature>
<feature type="domain" description="Ig-like" evidence="7">
    <location>
        <begin position="60"/>
        <end position="146"/>
    </location>
</feature>
<dbReference type="InterPro" id="IPR036179">
    <property type="entry name" value="Ig-like_dom_sf"/>
</dbReference>
<evidence type="ECO:0000256" key="1">
    <source>
        <dbReference type="ARBA" id="ARBA00004479"/>
    </source>
</evidence>
<dbReference type="InterPro" id="IPR007110">
    <property type="entry name" value="Ig-like_dom"/>
</dbReference>
<dbReference type="SMART" id="SM00408">
    <property type="entry name" value="IGc2"/>
    <property type="match status" value="3"/>
</dbReference>
<keyword evidence="3" id="KW-1015">Disulfide bond</keyword>
<organism evidence="8 9">
    <name type="scientific">Neodiprion lecontei</name>
    <name type="common">Redheaded pine sawfly</name>
    <dbReference type="NCBI Taxonomy" id="441921"/>
    <lineage>
        <taxon>Eukaryota</taxon>
        <taxon>Metazoa</taxon>
        <taxon>Ecdysozoa</taxon>
        <taxon>Arthropoda</taxon>
        <taxon>Hexapoda</taxon>
        <taxon>Insecta</taxon>
        <taxon>Pterygota</taxon>
        <taxon>Neoptera</taxon>
        <taxon>Endopterygota</taxon>
        <taxon>Hymenoptera</taxon>
        <taxon>Tenthredinoidea</taxon>
        <taxon>Diprionidae</taxon>
        <taxon>Diprioninae</taxon>
        <taxon>Neodiprion</taxon>
    </lineage>
</organism>
<sequence>MTYARFDVALKLNRSCEILFLKVEDQRLLFCQLYEMRCITATWILILLVALLRDTESRKPTMIPEKEQLVIKEGDELRLSCRGDGPIQFSTMKLSGDNRQSNYTIVSGNNKGEHTFVVPHAAAVDTGWYGCAEDGITIINDEQTIERPGENISWIYVFVNSANRSFANKVDLAGSEIIRLPGSSFVIPCRTTAEDLKPKFLYFYTEANPAEHGFRFDPKIGFIKDEVGVEDYGDYTCAYPFPNNVEKDEEQTYHLELDLDDLKPPFVDENEFHHLVWGRNQTITCNISSETHNWDEDIYYLKWTAPSSVPETRLVHKNPTAESAQLTIINVEESDSGLYICTVMGQFRSKSIPIKVQFHDPNRPHLKVIESSENATFVNVTEKSTAVWAIDIDTYPKATVTWLSKDKTVITDTSKYSHTVHGLRHKFQISDVRITDVGVYTIHIDTSNQTRDCELVLMVQAAPVAHIGESSSYYALGETARFSCYTSGSPLPNITWSYLEYPAFPSKTIVNHANFSKISNELSEFSTVDLVSHANITINMAGDLICKSCNNIDCVEVIQSIFVSDGNGSFGIIDPGYVVEGDNIDVTCGASVHNYTDDITWDVKNASRNGSVIINKRKTNFTFQSILVLKNVQKSDSGDYFCKAVNKNNHDETVVYHLSVLDAHAPSIIESNMNNSEISIDLGKDEKATRRLTCSVEGMPFPEITWLKDGDRLENNEQYVISPNKSELHIRYFFGTDSGNYSCRAKSRLGVSEKSLRLLIKEAPRNNAVWIGLICVLIAMIVGVVIYMRFKVKREERLKQEYRNMALSQLQQRSPDFNLNDEDELLPIDQVATARPQL</sequence>
<evidence type="ECO:0000313" key="8">
    <source>
        <dbReference type="Proteomes" id="UP000829291"/>
    </source>
</evidence>
<dbReference type="PROSITE" id="PS50835">
    <property type="entry name" value="IG_LIKE"/>
    <property type="match status" value="5"/>
</dbReference>
<feature type="domain" description="Ig-like" evidence="7">
    <location>
        <begin position="666"/>
        <end position="757"/>
    </location>
</feature>
<dbReference type="InterPro" id="IPR003599">
    <property type="entry name" value="Ig_sub"/>
</dbReference>
<dbReference type="SMART" id="SM00409">
    <property type="entry name" value="IG"/>
    <property type="match status" value="7"/>
</dbReference>
<keyword evidence="5" id="KW-0393">Immunoglobulin domain</keyword>
<dbReference type="SUPFAM" id="SSF48726">
    <property type="entry name" value="Immunoglobulin"/>
    <property type="match status" value="6"/>
</dbReference>
<feature type="domain" description="Ig-like" evidence="7">
    <location>
        <begin position="264"/>
        <end position="353"/>
    </location>
</feature>
<name>A0ABM3GGN8_NEOLC</name>
<dbReference type="Gene3D" id="2.60.40.10">
    <property type="entry name" value="Immunoglobulins"/>
    <property type="match status" value="6"/>
</dbReference>
<dbReference type="Pfam" id="PF07679">
    <property type="entry name" value="I-set"/>
    <property type="match status" value="2"/>
</dbReference>
<dbReference type="InterPro" id="IPR013783">
    <property type="entry name" value="Ig-like_fold"/>
</dbReference>
<keyword evidence="9" id="KW-0675">Receptor</keyword>
<dbReference type="PANTHER" id="PTHR11640">
    <property type="entry name" value="NEPHRIN"/>
    <property type="match status" value="1"/>
</dbReference>
<keyword evidence="2 6" id="KW-0472">Membrane</keyword>
<keyword evidence="6" id="KW-1133">Transmembrane helix</keyword>
<feature type="domain" description="Ig-like" evidence="7">
    <location>
        <begin position="580"/>
        <end position="659"/>
    </location>
</feature>
<evidence type="ECO:0000256" key="4">
    <source>
        <dbReference type="ARBA" id="ARBA00023180"/>
    </source>
</evidence>
<dbReference type="Proteomes" id="UP000829291">
    <property type="component" value="Chromosome 6"/>
</dbReference>
<evidence type="ECO:0000256" key="2">
    <source>
        <dbReference type="ARBA" id="ARBA00023136"/>
    </source>
</evidence>
<protein>
    <submittedName>
        <fullName evidence="9">Vascular endothelial growth factor receptor 1 isoform X1</fullName>
    </submittedName>
</protein>
<evidence type="ECO:0000313" key="9">
    <source>
        <dbReference type="RefSeq" id="XP_046599395.1"/>
    </source>
</evidence>
<dbReference type="RefSeq" id="XP_046599395.1">
    <property type="nucleotide sequence ID" value="XM_046743439.1"/>
</dbReference>
<keyword evidence="4" id="KW-0325">Glycoprotein</keyword>
<dbReference type="GeneID" id="107218498"/>
<reference evidence="9" key="1">
    <citation type="submission" date="2025-08" db="UniProtKB">
        <authorList>
            <consortium name="RefSeq"/>
        </authorList>
    </citation>
    <scope>IDENTIFICATION</scope>
    <source>
        <tissue evidence="9">Thorax and Abdomen</tissue>
    </source>
</reference>
<proteinExistence type="predicted"/>
<keyword evidence="6" id="KW-0812">Transmembrane</keyword>
<comment type="subcellular location">
    <subcellularLocation>
        <location evidence="1">Membrane</location>
        <topology evidence="1">Single-pass type I membrane protein</topology>
    </subcellularLocation>
</comment>
<evidence type="ECO:0000256" key="5">
    <source>
        <dbReference type="ARBA" id="ARBA00023319"/>
    </source>
</evidence>
<gene>
    <name evidence="9" type="primary">LOC107218498</name>
</gene>
<dbReference type="InterPro" id="IPR051275">
    <property type="entry name" value="Cell_adhesion_signaling"/>
</dbReference>